<comment type="cofactor">
    <cofactor evidence="1 6 7">
        <name>pyridoxal 5'-phosphate</name>
        <dbReference type="ChEBI" id="CHEBI:597326"/>
    </cofactor>
</comment>
<evidence type="ECO:0000313" key="9">
    <source>
        <dbReference type="Proteomes" id="UP000005463"/>
    </source>
</evidence>
<evidence type="ECO:0000256" key="2">
    <source>
        <dbReference type="ARBA" id="ARBA00009533"/>
    </source>
</evidence>
<dbReference type="Gene3D" id="3.40.640.10">
    <property type="entry name" value="Type I PLP-dependent aspartate aminotransferase-like (Major domain)"/>
    <property type="match status" value="1"/>
</dbReference>
<keyword evidence="5 7" id="KW-0456">Lyase</keyword>
<dbReference type="GO" id="GO:0019752">
    <property type="term" value="P:carboxylic acid metabolic process"/>
    <property type="evidence" value="ECO:0007669"/>
    <property type="project" value="InterPro"/>
</dbReference>
<proteinExistence type="inferred from homology"/>
<evidence type="ECO:0000256" key="4">
    <source>
        <dbReference type="ARBA" id="ARBA00022898"/>
    </source>
</evidence>
<dbReference type="PATRIC" id="fig|396596.7.peg.4160"/>
<organism evidence="8 9">
    <name type="scientific">Burkholderia ambifaria IOP40-10</name>
    <dbReference type="NCBI Taxonomy" id="396596"/>
    <lineage>
        <taxon>Bacteria</taxon>
        <taxon>Pseudomonadati</taxon>
        <taxon>Pseudomonadota</taxon>
        <taxon>Betaproteobacteria</taxon>
        <taxon>Burkholderiales</taxon>
        <taxon>Burkholderiaceae</taxon>
        <taxon>Burkholderia</taxon>
        <taxon>Burkholderia cepacia complex</taxon>
    </lineage>
</organism>
<sequence>MFDFSAPPQTFTERDWQYYTGIQVNLSALAVSPDDSGRLARLLNNLGDCYEPERCPLPNTMAQERAAVEKVAQWLHLPASECWGYIGGGSTLGNLQGMWMAATLIRDATLVFSKAAHYSIAKFANALHFNRVKVINAHPTGQLDVADLRKQVAPGEPVVLVLTAGTTMTSAYDPVGACVDILREKSCPFYLHLDAALGGMVVPFLPQAQFPWKEDMTFRNPAISSMTISTHKVLGTPMPANLFVARQSVVEQFKANVHAVPYLNNLEDITVYGSRDGFRAATVFARLNSIGPDVIRRWITDGIEHAQYVTQELRRCGCPGAFAVPGGLAVVIPLTDFYCAFTARHRKSLIDKYHLVQDNQVIHMYMMGHVTRELCDELLMDCRTPDLGC</sequence>
<dbReference type="Pfam" id="PF00282">
    <property type="entry name" value="Pyridoxal_deC"/>
    <property type="match status" value="1"/>
</dbReference>
<name>B1FHF6_9BURK</name>
<evidence type="ECO:0000256" key="7">
    <source>
        <dbReference type="RuleBase" id="RU000382"/>
    </source>
</evidence>
<feature type="modified residue" description="N6-(pyridoxal phosphate)lysine" evidence="6">
    <location>
        <position position="232"/>
    </location>
</feature>
<comment type="similarity">
    <text evidence="2 7">Belongs to the group II decarboxylase family.</text>
</comment>
<gene>
    <name evidence="8" type="ORF">BamIOP4010DRAFT_3465</name>
</gene>
<dbReference type="PANTHER" id="PTHR46101">
    <property type="match status" value="1"/>
</dbReference>
<dbReference type="InterPro" id="IPR015424">
    <property type="entry name" value="PyrdxlP-dep_Trfase"/>
</dbReference>
<evidence type="ECO:0000256" key="5">
    <source>
        <dbReference type="ARBA" id="ARBA00023239"/>
    </source>
</evidence>
<evidence type="ECO:0000256" key="1">
    <source>
        <dbReference type="ARBA" id="ARBA00001933"/>
    </source>
</evidence>
<dbReference type="SUPFAM" id="SSF53383">
    <property type="entry name" value="PLP-dependent transferases"/>
    <property type="match status" value="1"/>
</dbReference>
<evidence type="ECO:0000256" key="6">
    <source>
        <dbReference type="PIRSR" id="PIRSR602129-50"/>
    </source>
</evidence>
<reference evidence="8 9" key="1">
    <citation type="submission" date="2008-03" db="EMBL/GenBank/DDBJ databases">
        <title>Sequencing of the draft genome and assembly of Burkholderia ambifaria IOP40-10.</title>
        <authorList>
            <consortium name="US DOE Joint Genome Institute (JGI-PGF)"/>
            <person name="Copeland A."/>
            <person name="Lucas S."/>
            <person name="Lapidus A."/>
            <person name="Glavina del Rio T."/>
            <person name="Dalin E."/>
            <person name="Tice H."/>
            <person name="Bruce D."/>
            <person name="Goodwin L."/>
            <person name="Pitluck S."/>
            <person name="Larimer F."/>
            <person name="Land M.L."/>
            <person name="Hauser L."/>
            <person name="Tiedje J."/>
            <person name="Richardson P."/>
        </authorList>
    </citation>
    <scope>NUCLEOTIDE SEQUENCE [LARGE SCALE GENOMIC DNA]</scope>
    <source>
        <strain evidence="8 9">IOP40-10</strain>
    </source>
</reference>
<dbReference type="RefSeq" id="WP_006752641.1">
    <property type="nucleotide sequence ID" value="NZ_ABLC01000088.1"/>
</dbReference>
<dbReference type="EMBL" id="ABLC01000088">
    <property type="protein sequence ID" value="EDT03017.1"/>
    <property type="molecule type" value="Genomic_DNA"/>
</dbReference>
<accession>B1FHF6</accession>
<keyword evidence="4 6" id="KW-0663">Pyridoxal phosphate</keyword>
<protein>
    <submittedName>
        <fullName evidence="8">Pyridoxal-dependent decarboxylase</fullName>
    </submittedName>
</protein>
<dbReference type="InterPro" id="IPR015421">
    <property type="entry name" value="PyrdxlP-dep_Trfase_major"/>
</dbReference>
<evidence type="ECO:0000256" key="3">
    <source>
        <dbReference type="ARBA" id="ARBA00022793"/>
    </source>
</evidence>
<dbReference type="InterPro" id="IPR002129">
    <property type="entry name" value="PyrdxlP-dep_de-COase"/>
</dbReference>
<dbReference type="Proteomes" id="UP000005463">
    <property type="component" value="Unassembled WGS sequence"/>
</dbReference>
<dbReference type="GO" id="GO:0030170">
    <property type="term" value="F:pyridoxal phosphate binding"/>
    <property type="evidence" value="ECO:0007669"/>
    <property type="project" value="InterPro"/>
</dbReference>
<dbReference type="AlphaFoldDB" id="B1FHF6"/>
<dbReference type="PANTHER" id="PTHR46101:SF18">
    <property type="entry name" value="HISTIDINE DECARBOXYLASE"/>
    <property type="match status" value="1"/>
</dbReference>
<evidence type="ECO:0000313" key="8">
    <source>
        <dbReference type="EMBL" id="EDT03017.1"/>
    </source>
</evidence>
<comment type="caution">
    <text evidence="8">The sequence shown here is derived from an EMBL/GenBank/DDBJ whole genome shotgun (WGS) entry which is preliminary data.</text>
</comment>
<dbReference type="GO" id="GO:0016831">
    <property type="term" value="F:carboxy-lyase activity"/>
    <property type="evidence" value="ECO:0007669"/>
    <property type="project" value="UniProtKB-KW"/>
</dbReference>
<dbReference type="InterPro" id="IPR051151">
    <property type="entry name" value="Group_II_Decarboxylase"/>
</dbReference>
<keyword evidence="3" id="KW-0210">Decarboxylase</keyword>